<keyword evidence="2" id="KW-1185">Reference proteome</keyword>
<dbReference type="AlphaFoldDB" id="A0A1J1I9X2"/>
<protein>
    <submittedName>
        <fullName evidence="1">CLUMA_CG010498, isoform A</fullName>
    </submittedName>
</protein>
<proteinExistence type="predicted"/>
<organism evidence="1 2">
    <name type="scientific">Clunio marinus</name>
    <dbReference type="NCBI Taxonomy" id="568069"/>
    <lineage>
        <taxon>Eukaryota</taxon>
        <taxon>Metazoa</taxon>
        <taxon>Ecdysozoa</taxon>
        <taxon>Arthropoda</taxon>
        <taxon>Hexapoda</taxon>
        <taxon>Insecta</taxon>
        <taxon>Pterygota</taxon>
        <taxon>Neoptera</taxon>
        <taxon>Endopterygota</taxon>
        <taxon>Diptera</taxon>
        <taxon>Nematocera</taxon>
        <taxon>Chironomoidea</taxon>
        <taxon>Chironomidae</taxon>
        <taxon>Clunio</taxon>
    </lineage>
</organism>
<dbReference type="Proteomes" id="UP000183832">
    <property type="component" value="Unassembled WGS sequence"/>
</dbReference>
<evidence type="ECO:0000313" key="1">
    <source>
        <dbReference type="EMBL" id="CRK97077.1"/>
    </source>
</evidence>
<accession>A0A1J1I9X2</accession>
<gene>
    <name evidence="1" type="ORF">CLUMA_CG010498</name>
</gene>
<reference evidence="1 2" key="1">
    <citation type="submission" date="2015-04" db="EMBL/GenBank/DDBJ databases">
        <authorList>
            <person name="Syromyatnikov M.Y."/>
            <person name="Popov V.N."/>
        </authorList>
    </citation>
    <scope>NUCLEOTIDE SEQUENCE [LARGE SCALE GENOMIC DNA]</scope>
</reference>
<name>A0A1J1I9X2_9DIPT</name>
<dbReference type="EMBL" id="CVRI01000046">
    <property type="protein sequence ID" value="CRK97077.1"/>
    <property type="molecule type" value="Genomic_DNA"/>
</dbReference>
<evidence type="ECO:0000313" key="2">
    <source>
        <dbReference type="Proteomes" id="UP000183832"/>
    </source>
</evidence>
<sequence>MRLEKDFQGLMQQERAIVPHHKHEKKERSLCYYFRLRDLWFSLCCTQAIVVRLRSWKELQNSSEIAQTIANSPDSLALYFFFVKALQRWCCID</sequence>